<comment type="caution">
    <text evidence="4">The sequence shown here is derived from an EMBL/GenBank/DDBJ whole genome shotgun (WGS) entry which is preliminary data.</text>
</comment>
<dbReference type="EMBL" id="VJVZ01000002">
    <property type="protein sequence ID" value="TRW26709.1"/>
    <property type="molecule type" value="Genomic_DNA"/>
</dbReference>
<accession>A0A552V8F2</accession>
<gene>
    <name evidence="4" type="ORF">FMM05_04855</name>
</gene>
<evidence type="ECO:0000259" key="3">
    <source>
        <dbReference type="Pfam" id="PF18962"/>
    </source>
</evidence>
<feature type="chain" id="PRO_5021797397" evidence="2">
    <location>
        <begin position="19"/>
        <end position="348"/>
    </location>
</feature>
<keyword evidence="1 2" id="KW-0732">Signal</keyword>
<dbReference type="OrthoDB" id="1373043at2"/>
<evidence type="ECO:0000256" key="1">
    <source>
        <dbReference type="ARBA" id="ARBA00022729"/>
    </source>
</evidence>
<sequence>MKKLYAFYLLLFSITMYAQPNIGMPQDLYACDENENGFATFDLSWNDESALGTLNPEDYTVAYFQTNADAQANANPIPVFYSNTIAYNQTVYVRVSENENSDNFAVADFDLIVTSTFEVENIVSVGYDFTVTLSAPGLYQYTVVAAPAGAPIVLPFAQESNIFTDMPFGQYSLMIENGCVNAVTITFDHMLTAPVGESIQTLIEGQTLADVEVEGENIQWYATETGDNPLAMTTLLVNETTYYAAQSIDGTESTQRLAVTVHLVTLGVNNNQFAALRYYPNPVVNNLSISNTVAIDAIEVYNTLGQQVLTTKPNATGATINFSSFNSGIYFVKIQSGNAQKTIRVIKQ</sequence>
<dbReference type="Pfam" id="PF18962">
    <property type="entry name" value="Por_Secre_tail"/>
    <property type="match status" value="1"/>
</dbReference>
<evidence type="ECO:0000313" key="5">
    <source>
        <dbReference type="Proteomes" id="UP000320643"/>
    </source>
</evidence>
<feature type="signal peptide" evidence="2">
    <location>
        <begin position="1"/>
        <end position="18"/>
    </location>
</feature>
<dbReference type="AlphaFoldDB" id="A0A552V8F2"/>
<proteinExistence type="predicted"/>
<dbReference type="Proteomes" id="UP000320643">
    <property type="component" value="Unassembled WGS sequence"/>
</dbReference>
<keyword evidence="5" id="KW-1185">Reference proteome</keyword>
<feature type="domain" description="Secretion system C-terminal sorting" evidence="3">
    <location>
        <begin position="279"/>
        <end position="343"/>
    </location>
</feature>
<organism evidence="4 5">
    <name type="scientific">Flavobacterium zepuense</name>
    <dbReference type="NCBI Taxonomy" id="2593302"/>
    <lineage>
        <taxon>Bacteria</taxon>
        <taxon>Pseudomonadati</taxon>
        <taxon>Bacteroidota</taxon>
        <taxon>Flavobacteriia</taxon>
        <taxon>Flavobacteriales</taxon>
        <taxon>Flavobacteriaceae</taxon>
        <taxon>Flavobacterium</taxon>
    </lineage>
</organism>
<dbReference type="RefSeq" id="WP_143372207.1">
    <property type="nucleotide sequence ID" value="NZ_VJVZ01000002.1"/>
</dbReference>
<evidence type="ECO:0000313" key="4">
    <source>
        <dbReference type="EMBL" id="TRW26709.1"/>
    </source>
</evidence>
<dbReference type="InterPro" id="IPR026444">
    <property type="entry name" value="Secre_tail"/>
</dbReference>
<name>A0A552V8F2_9FLAO</name>
<reference evidence="4 5" key="1">
    <citation type="submission" date="2019-07" db="EMBL/GenBank/DDBJ databases">
        <title>Flavobacterium sp. nov., isolated from glacier ice.</title>
        <authorList>
            <person name="Liu Q."/>
            <person name="Xin Y.-H."/>
        </authorList>
    </citation>
    <scope>NUCLEOTIDE SEQUENCE [LARGE SCALE GENOMIC DNA]</scope>
    <source>
        <strain evidence="4 5">ZT4R6</strain>
    </source>
</reference>
<dbReference type="NCBIfam" id="TIGR04183">
    <property type="entry name" value="Por_Secre_tail"/>
    <property type="match status" value="1"/>
</dbReference>
<protein>
    <submittedName>
        <fullName evidence="4">T9SS type A sorting domain-containing protein</fullName>
    </submittedName>
</protein>
<evidence type="ECO:0000256" key="2">
    <source>
        <dbReference type="SAM" id="SignalP"/>
    </source>
</evidence>